<dbReference type="Proteomes" id="UP000073923">
    <property type="component" value="Unassembled WGS sequence"/>
</dbReference>
<accession>A0A147IYI0</accession>
<name>A0A147IYI0_9SPHN</name>
<protein>
    <submittedName>
        <fullName evidence="1">Uncharacterized protein</fullName>
    </submittedName>
</protein>
<comment type="caution">
    <text evidence="1">The sequence shown here is derived from an EMBL/GenBank/DDBJ whole genome shotgun (WGS) entry which is preliminary data.</text>
</comment>
<dbReference type="AlphaFoldDB" id="A0A147IYI0"/>
<evidence type="ECO:0000313" key="2">
    <source>
        <dbReference type="Proteomes" id="UP000073923"/>
    </source>
</evidence>
<organism evidence="1 2">
    <name type="scientific">Sphingomonas yabuuchiae</name>
    <dbReference type="NCBI Taxonomy" id="172044"/>
    <lineage>
        <taxon>Bacteria</taxon>
        <taxon>Pseudomonadati</taxon>
        <taxon>Pseudomonadota</taxon>
        <taxon>Alphaproteobacteria</taxon>
        <taxon>Sphingomonadales</taxon>
        <taxon>Sphingomonadaceae</taxon>
        <taxon>Sphingomonas</taxon>
    </lineage>
</organism>
<proteinExistence type="predicted"/>
<reference evidence="1 2" key="1">
    <citation type="journal article" date="2016" name="Front. Microbiol.">
        <title>Genomic Resource of Rice Seed Associated Bacteria.</title>
        <authorList>
            <person name="Midha S."/>
            <person name="Bansal K."/>
            <person name="Sharma S."/>
            <person name="Kumar N."/>
            <person name="Patil P.P."/>
            <person name="Chaudhry V."/>
            <person name="Patil P.B."/>
        </authorList>
    </citation>
    <scope>NUCLEOTIDE SEQUENCE [LARGE SCALE GENOMIC DNA]</scope>
    <source>
        <strain evidence="1 2">NS355</strain>
    </source>
</reference>
<dbReference type="RefSeq" id="WP_058744384.1">
    <property type="nucleotide sequence ID" value="NZ_CP158795.1"/>
</dbReference>
<dbReference type="OrthoDB" id="7588826at2"/>
<sequence>MTNEDELARLRLLDGFVEGDEPDLDDWHAELDAAELKVKKARLHDIRALLDRDAGASVVPIDRARLRAELQKAMASDIDTPLTLAARGTHPDDWDALIDDLAELERMNADQLK</sequence>
<gene>
    <name evidence="1" type="ORF">NS355_03350</name>
</gene>
<evidence type="ECO:0000313" key="1">
    <source>
        <dbReference type="EMBL" id="KTW00671.1"/>
    </source>
</evidence>
<dbReference type="PATRIC" id="fig|172044.3.peg.3344"/>
<dbReference type="EMBL" id="LDTF01000009">
    <property type="protein sequence ID" value="KTW00671.1"/>
    <property type="molecule type" value="Genomic_DNA"/>
</dbReference>